<dbReference type="SUPFAM" id="SSF46689">
    <property type="entry name" value="Homeodomain-like"/>
    <property type="match status" value="1"/>
</dbReference>
<protein>
    <recommendedName>
        <fullName evidence="5">Transposase</fullName>
    </recommendedName>
</protein>
<evidence type="ECO:0008006" key="5">
    <source>
        <dbReference type="Google" id="ProtNLM"/>
    </source>
</evidence>
<dbReference type="Gene3D" id="3.30.420.10">
    <property type="entry name" value="Ribonuclease H-like superfamily/Ribonuclease H"/>
    <property type="match status" value="1"/>
</dbReference>
<feature type="domain" description="Integrase catalytic" evidence="1">
    <location>
        <begin position="140"/>
        <end position="313"/>
    </location>
</feature>
<dbReference type="PROSITE" id="PS51057">
    <property type="entry name" value="PAIRED_2"/>
    <property type="match status" value="1"/>
</dbReference>
<comment type="caution">
    <text evidence="3">The sequence shown here is derived from an EMBL/GenBank/DDBJ whole genome shotgun (WGS) entry which is preliminary data.</text>
</comment>
<dbReference type="Proteomes" id="UP000249354">
    <property type="component" value="Unassembled WGS sequence"/>
</dbReference>
<gene>
    <name evidence="3" type="ORF">DCF25_05940</name>
</gene>
<feature type="domain" description="Paired" evidence="2">
    <location>
        <begin position="1"/>
        <end position="121"/>
    </location>
</feature>
<accession>A0A2W4W937</accession>
<dbReference type="InterPro" id="IPR012337">
    <property type="entry name" value="RNaseH-like_sf"/>
</dbReference>
<evidence type="ECO:0000259" key="1">
    <source>
        <dbReference type="PROSITE" id="PS50994"/>
    </source>
</evidence>
<dbReference type="InterPro" id="IPR009057">
    <property type="entry name" value="Homeodomain-like_sf"/>
</dbReference>
<dbReference type="EMBL" id="QBMC01000025">
    <property type="protein sequence ID" value="PZO20891.1"/>
    <property type="molecule type" value="Genomic_DNA"/>
</dbReference>
<proteinExistence type="predicted"/>
<dbReference type="GO" id="GO:0006355">
    <property type="term" value="P:regulation of DNA-templated transcription"/>
    <property type="evidence" value="ECO:0007669"/>
    <property type="project" value="InterPro"/>
</dbReference>
<evidence type="ECO:0000313" key="3">
    <source>
        <dbReference type="EMBL" id="PZO20891.1"/>
    </source>
</evidence>
<dbReference type="GO" id="GO:0015074">
    <property type="term" value="P:DNA integration"/>
    <property type="evidence" value="ECO:0007669"/>
    <property type="project" value="InterPro"/>
</dbReference>
<evidence type="ECO:0000313" key="4">
    <source>
        <dbReference type="Proteomes" id="UP000249354"/>
    </source>
</evidence>
<reference evidence="3 4" key="2">
    <citation type="submission" date="2018-06" db="EMBL/GenBank/DDBJ databases">
        <title>Metagenomic assembly of (sub)arctic Cyanobacteria and their associated microbiome from non-axenic cultures.</title>
        <authorList>
            <person name="Baurain D."/>
        </authorList>
    </citation>
    <scope>NUCLEOTIDE SEQUENCE [LARGE SCALE GENOMIC DNA]</scope>
    <source>
        <strain evidence="3">ULC129bin1</strain>
    </source>
</reference>
<reference evidence="4" key="1">
    <citation type="submission" date="2018-04" db="EMBL/GenBank/DDBJ databases">
        <authorList>
            <person name="Cornet L."/>
        </authorList>
    </citation>
    <scope>NUCLEOTIDE SEQUENCE [LARGE SCALE GENOMIC DNA]</scope>
</reference>
<dbReference type="GO" id="GO:0003677">
    <property type="term" value="F:DNA binding"/>
    <property type="evidence" value="ECO:0007669"/>
    <property type="project" value="InterPro"/>
</dbReference>
<dbReference type="AlphaFoldDB" id="A0A2W4W937"/>
<sequence>MKRQGQTTPYAVRVKIGELANEGKTDAQIAVELGDNYWTVRKWRRRFQQQGKAGLVSTMGRPVKGALSTFSATICSVIRRVRAAHPGWGADSILASLIWDEGWSLAELPSRSSIAAFLKQSGLTKQYGYSSPLPEPEEQTITKPHQEWELDAMGDQKVKGVGAISLINIIDVFSSLKVESYPCLNQRNPSTPEYYLTLRRAFLKFGLPERITFDHGTVFYDNTSPSPWPTKLHLWLIALGIEVSFTRKRCPTDHARVERMHQTMDGQALKGQTWSDPEALWEGLDRRREMLNAHLPVRTLDRQSPLLAYPTAVHSQRPYQTAWEQEMLQLNRIYSYLESGRWFRRMNKGGNFSLGGYSYRTCWRWHSQMVEITFDAQTVTLVCTLEGGSESPMRVPLQGFSEAELMGELSVFERLPDFQLSLPWSAETWRAIAYAELLAA</sequence>
<dbReference type="InterPro" id="IPR001584">
    <property type="entry name" value="Integrase_cat-core"/>
</dbReference>
<dbReference type="InterPro" id="IPR036397">
    <property type="entry name" value="RNaseH_sf"/>
</dbReference>
<name>A0A2W4W937_9CYAN</name>
<evidence type="ECO:0000259" key="2">
    <source>
        <dbReference type="PROSITE" id="PS51057"/>
    </source>
</evidence>
<dbReference type="PROSITE" id="PS50994">
    <property type="entry name" value="INTEGRASE"/>
    <property type="match status" value="1"/>
</dbReference>
<dbReference type="InterPro" id="IPR001523">
    <property type="entry name" value="Paired_dom"/>
</dbReference>
<dbReference type="SUPFAM" id="SSF53098">
    <property type="entry name" value="Ribonuclease H-like"/>
    <property type="match status" value="1"/>
</dbReference>
<organism evidence="3 4">
    <name type="scientific">Leptolyngbya foveolarum</name>
    <dbReference type="NCBI Taxonomy" id="47253"/>
    <lineage>
        <taxon>Bacteria</taxon>
        <taxon>Bacillati</taxon>
        <taxon>Cyanobacteriota</taxon>
        <taxon>Cyanophyceae</taxon>
        <taxon>Leptolyngbyales</taxon>
        <taxon>Leptolyngbyaceae</taxon>
        <taxon>Leptolyngbya group</taxon>
        <taxon>Leptolyngbya</taxon>
    </lineage>
</organism>